<name>A0A0L8GLS3_OCTBM</name>
<evidence type="ECO:0008006" key="3">
    <source>
        <dbReference type="Google" id="ProtNLM"/>
    </source>
</evidence>
<feature type="signal peptide" evidence="1">
    <location>
        <begin position="1"/>
        <end position="19"/>
    </location>
</feature>
<protein>
    <recommendedName>
        <fullName evidence="3">Secreted protein</fullName>
    </recommendedName>
</protein>
<reference evidence="2" key="1">
    <citation type="submission" date="2015-07" db="EMBL/GenBank/DDBJ databases">
        <title>MeaNS - Measles Nucleotide Surveillance Program.</title>
        <authorList>
            <person name="Tran T."/>
            <person name="Druce J."/>
        </authorList>
    </citation>
    <scope>NUCLEOTIDE SEQUENCE</scope>
    <source>
        <strain evidence="2">UCB-OBI-ISO-001</strain>
        <tissue evidence="2">Gonad</tissue>
    </source>
</reference>
<dbReference type="EMBL" id="KQ421405">
    <property type="protein sequence ID" value="KOF77540.1"/>
    <property type="molecule type" value="Genomic_DNA"/>
</dbReference>
<gene>
    <name evidence="2" type="ORF">OCBIM_22031993mg</name>
</gene>
<dbReference type="AlphaFoldDB" id="A0A0L8GLS3"/>
<organism evidence="2">
    <name type="scientific">Octopus bimaculoides</name>
    <name type="common">California two-spotted octopus</name>
    <dbReference type="NCBI Taxonomy" id="37653"/>
    <lineage>
        <taxon>Eukaryota</taxon>
        <taxon>Metazoa</taxon>
        <taxon>Spiralia</taxon>
        <taxon>Lophotrochozoa</taxon>
        <taxon>Mollusca</taxon>
        <taxon>Cephalopoda</taxon>
        <taxon>Coleoidea</taxon>
        <taxon>Octopodiformes</taxon>
        <taxon>Octopoda</taxon>
        <taxon>Incirrata</taxon>
        <taxon>Octopodidae</taxon>
        <taxon>Octopus</taxon>
    </lineage>
</organism>
<evidence type="ECO:0000256" key="1">
    <source>
        <dbReference type="SAM" id="SignalP"/>
    </source>
</evidence>
<feature type="chain" id="PRO_5005583127" description="Secreted protein" evidence="1">
    <location>
        <begin position="20"/>
        <end position="98"/>
    </location>
</feature>
<proteinExistence type="predicted"/>
<sequence length="98" mass="11515">MSCVHACSCLCACLSLSLCVPVLFLWVVEYRYNEIMPAMSHFKLAEKKPRIFVFTCFMCVCKIHKFPSIKQNRSLCIANIRKRERRINYTSPCFVFNH</sequence>
<accession>A0A0L8GLS3</accession>
<keyword evidence="1" id="KW-0732">Signal</keyword>
<evidence type="ECO:0000313" key="2">
    <source>
        <dbReference type="EMBL" id="KOF77540.1"/>
    </source>
</evidence>